<keyword evidence="3 5" id="KW-1015">Disulfide bond</keyword>
<dbReference type="Gene3D" id="3.10.250.10">
    <property type="entry name" value="SRCR-like domain"/>
    <property type="match status" value="1"/>
</dbReference>
<keyword evidence="1 7" id="KW-0732">Signal</keyword>
<dbReference type="PANTHER" id="PTHR47653">
    <property type="entry name" value="PROTEIN BARK BEETLE"/>
    <property type="match status" value="1"/>
</dbReference>
<comment type="caution">
    <text evidence="11">The sequence shown here is derived from an EMBL/GenBank/DDBJ whole genome shotgun (WGS) entry which is preliminary data.</text>
</comment>
<evidence type="ECO:0000259" key="8">
    <source>
        <dbReference type="PROSITE" id="PS50287"/>
    </source>
</evidence>
<evidence type="ECO:0000313" key="11">
    <source>
        <dbReference type="EMBL" id="CAH3104708.1"/>
    </source>
</evidence>
<dbReference type="PROSITE" id="PS50287">
    <property type="entry name" value="SRCR_2"/>
    <property type="match status" value="1"/>
</dbReference>
<evidence type="ECO:0000256" key="1">
    <source>
        <dbReference type="ARBA" id="ARBA00022729"/>
    </source>
</evidence>
<dbReference type="InterPro" id="IPR053243">
    <property type="entry name" value="SJ_maturation_regulator"/>
</dbReference>
<dbReference type="InterPro" id="IPR036772">
    <property type="entry name" value="SRCR-like_dom_sf"/>
</dbReference>
<dbReference type="InterPro" id="IPR036179">
    <property type="entry name" value="Ig-like_dom_sf"/>
</dbReference>
<dbReference type="InterPro" id="IPR003599">
    <property type="entry name" value="Ig_sub"/>
</dbReference>
<comment type="caution">
    <text evidence="5">Lacks conserved residue(s) required for the propagation of feature annotation.</text>
</comment>
<dbReference type="InterPro" id="IPR001190">
    <property type="entry name" value="SRCR"/>
</dbReference>
<dbReference type="SUPFAM" id="SSF48726">
    <property type="entry name" value="Immunoglobulin"/>
    <property type="match status" value="3"/>
</dbReference>
<dbReference type="CDD" id="cd00096">
    <property type="entry name" value="Ig"/>
    <property type="match status" value="1"/>
</dbReference>
<dbReference type="InterPro" id="IPR007110">
    <property type="entry name" value="Ig-like_dom"/>
</dbReference>
<name>A0ABN8NCX2_9CNID</name>
<keyword evidence="2" id="KW-0677">Repeat</keyword>
<feature type="domain" description="Ig-like" evidence="9">
    <location>
        <begin position="202"/>
        <end position="297"/>
    </location>
</feature>
<feature type="domain" description="Ig-like" evidence="9">
    <location>
        <begin position="123"/>
        <end position="195"/>
    </location>
</feature>
<proteinExistence type="predicted"/>
<feature type="disulfide bond" evidence="5">
    <location>
        <begin position="371"/>
        <end position="381"/>
    </location>
</feature>
<dbReference type="SMART" id="SM00409">
    <property type="entry name" value="IG"/>
    <property type="match status" value="3"/>
</dbReference>
<evidence type="ECO:0000256" key="7">
    <source>
        <dbReference type="SAM" id="SignalP"/>
    </source>
</evidence>
<dbReference type="InterPro" id="IPR013098">
    <property type="entry name" value="Ig_I-set"/>
</dbReference>
<feature type="region of interest" description="Disordered" evidence="6">
    <location>
        <begin position="413"/>
        <end position="432"/>
    </location>
</feature>
<evidence type="ECO:0000256" key="5">
    <source>
        <dbReference type="PROSITE-ProRule" id="PRU00196"/>
    </source>
</evidence>
<dbReference type="Pfam" id="PF23344">
    <property type="entry name" value="ZP-N"/>
    <property type="match status" value="1"/>
</dbReference>
<dbReference type="PANTHER" id="PTHR47653:SF1">
    <property type="entry name" value="DELETED IN MALIGNANT BRAIN TUMORS 1 PROTEIN"/>
    <property type="match status" value="1"/>
</dbReference>
<dbReference type="Pfam" id="PF13927">
    <property type="entry name" value="Ig_3"/>
    <property type="match status" value="1"/>
</dbReference>
<dbReference type="PROSITE" id="PS51034">
    <property type="entry name" value="ZP_2"/>
    <property type="match status" value="1"/>
</dbReference>
<keyword evidence="4" id="KW-0325">Glycoprotein</keyword>
<dbReference type="EMBL" id="CALNXK010000017">
    <property type="protein sequence ID" value="CAH3104708.1"/>
    <property type="molecule type" value="Genomic_DNA"/>
</dbReference>
<accession>A0ABN8NCX2</accession>
<dbReference type="Proteomes" id="UP001159405">
    <property type="component" value="Unassembled WGS sequence"/>
</dbReference>
<dbReference type="Gene3D" id="2.60.40.3210">
    <property type="entry name" value="Zona pellucida, ZP-N domain"/>
    <property type="match status" value="1"/>
</dbReference>
<dbReference type="Gene3D" id="2.60.40.10">
    <property type="entry name" value="Immunoglobulins"/>
    <property type="match status" value="3"/>
</dbReference>
<feature type="domain" description="ZP" evidence="10">
    <location>
        <begin position="473"/>
        <end position="567"/>
    </location>
</feature>
<dbReference type="InterPro" id="IPR055356">
    <property type="entry name" value="ZP-N"/>
</dbReference>
<dbReference type="PROSITE" id="PS00420">
    <property type="entry name" value="SRCR_1"/>
    <property type="match status" value="1"/>
</dbReference>
<evidence type="ECO:0000313" key="12">
    <source>
        <dbReference type="Proteomes" id="UP001159405"/>
    </source>
</evidence>
<dbReference type="Pfam" id="PF00530">
    <property type="entry name" value="SRCR"/>
    <property type="match status" value="1"/>
</dbReference>
<feature type="domain" description="SRCR" evidence="8">
    <location>
        <begin position="302"/>
        <end position="403"/>
    </location>
</feature>
<evidence type="ECO:0000256" key="6">
    <source>
        <dbReference type="SAM" id="MobiDB-lite"/>
    </source>
</evidence>
<evidence type="ECO:0000256" key="4">
    <source>
        <dbReference type="ARBA" id="ARBA00023180"/>
    </source>
</evidence>
<dbReference type="SMART" id="SM00202">
    <property type="entry name" value="SR"/>
    <property type="match status" value="1"/>
</dbReference>
<dbReference type="Pfam" id="PF07679">
    <property type="entry name" value="I-set"/>
    <property type="match status" value="1"/>
</dbReference>
<organism evidence="11 12">
    <name type="scientific">Porites lobata</name>
    <dbReference type="NCBI Taxonomy" id="104759"/>
    <lineage>
        <taxon>Eukaryota</taxon>
        <taxon>Metazoa</taxon>
        <taxon>Cnidaria</taxon>
        <taxon>Anthozoa</taxon>
        <taxon>Hexacorallia</taxon>
        <taxon>Scleractinia</taxon>
        <taxon>Fungiina</taxon>
        <taxon>Poritidae</taxon>
        <taxon>Porites</taxon>
    </lineage>
</organism>
<dbReference type="InterPro" id="IPR001507">
    <property type="entry name" value="ZP_dom"/>
</dbReference>
<feature type="chain" id="PRO_5047357429" evidence="7">
    <location>
        <begin position="22"/>
        <end position="567"/>
    </location>
</feature>
<dbReference type="SUPFAM" id="SSF56487">
    <property type="entry name" value="SRCR-like"/>
    <property type="match status" value="1"/>
</dbReference>
<evidence type="ECO:0000256" key="3">
    <source>
        <dbReference type="ARBA" id="ARBA00023157"/>
    </source>
</evidence>
<reference evidence="11 12" key="1">
    <citation type="submission" date="2022-05" db="EMBL/GenBank/DDBJ databases">
        <authorList>
            <consortium name="Genoscope - CEA"/>
            <person name="William W."/>
        </authorList>
    </citation>
    <scope>NUCLEOTIDE SEQUENCE [LARGE SCALE GENOMIC DNA]</scope>
</reference>
<evidence type="ECO:0000259" key="9">
    <source>
        <dbReference type="PROSITE" id="PS50835"/>
    </source>
</evidence>
<feature type="signal peptide" evidence="7">
    <location>
        <begin position="1"/>
        <end position="21"/>
    </location>
</feature>
<sequence>MAKLIPMIVALLVMTVGRSDGTVRLPFTERTILAGRNSRAPCIVIGETFDSWITPSGQRITTSSIGRITVSVNSDTYTLNIHSITAQDGGQYRCQGSLNSRHFTLNINYRIIGVNFKQTLVLGQTQTLVFGVSGYPPLEYTWIKDGQQVTFGGRLTLNPQTGSVTFKPVQKIDEGNYTCQVFSNKLGGHTFDPISAVVIERPQINKYEGDPVYRRLTQGYNNTFHCDIKKGTPKPTVTWYFGWVHKFKKVDSQYDSRYSHPTEEEWTITGITMADKGKYMCIVNNEAGEDRLRFEITEVDDLRLVGGSWPGEGRVEIYYNCSWGTVCDDLWDINDAQVVCRQLGYPSAVSAPLYARFGRGSGRIWLDNVQCQGNENYIRHCRGSRPWGVHNCDHSEDASVICSNISIPVPSASSVSPTRASSPSATSMSSAIPIWPSTSRRSTWTMHPPRPSTTTMHPPRPSTTRPRFAFTISCFPSYMVAHIARDSLPSGVDASLLHLNDPSCGVNYVTKKSVVIKAPLKGCGTVRRYIGYKMFFHNKVVVPSGYGEKRSLSVFPFKCVYSRFGFP</sequence>
<dbReference type="PROSITE" id="PS50835">
    <property type="entry name" value="IG_LIKE"/>
    <property type="match status" value="2"/>
</dbReference>
<evidence type="ECO:0000256" key="2">
    <source>
        <dbReference type="ARBA" id="ARBA00022737"/>
    </source>
</evidence>
<gene>
    <name evidence="11" type="ORF">PLOB_00012486</name>
</gene>
<dbReference type="InterPro" id="IPR013783">
    <property type="entry name" value="Ig-like_fold"/>
</dbReference>
<evidence type="ECO:0000259" key="10">
    <source>
        <dbReference type="PROSITE" id="PS51034"/>
    </source>
</evidence>
<dbReference type="SMART" id="SM00408">
    <property type="entry name" value="IGc2"/>
    <property type="match status" value="3"/>
</dbReference>
<protein>
    <submittedName>
        <fullName evidence="11">Uncharacterized protein</fullName>
    </submittedName>
</protein>
<dbReference type="PRINTS" id="PR00258">
    <property type="entry name" value="SPERACTRCPTR"/>
</dbReference>
<dbReference type="InterPro" id="IPR003598">
    <property type="entry name" value="Ig_sub2"/>
</dbReference>
<keyword evidence="12" id="KW-1185">Reference proteome</keyword>
<feature type="region of interest" description="Disordered" evidence="6">
    <location>
        <begin position="440"/>
        <end position="462"/>
    </location>
</feature>